<sequence length="139" mass="15173">MSSTPALASKPVNVPGKCAPLTPDLYLVQVNQEEGLCTSSIDQVHRDLALKAFDFLRTQHQDVSMFLVTSLKEAATLIGQKVIASLHSPEKESASNALENGRRSHPDAVILLSLHSEQALEFMEHGEFMGWKFNDGANA</sequence>
<comment type="caution">
    <text evidence="1">The sequence shown here is derived from an EMBL/GenBank/DDBJ whole genome shotgun (WGS) entry which is preliminary data.</text>
</comment>
<gene>
    <name evidence="1" type="ORF">Hypma_014659</name>
</gene>
<reference evidence="1" key="1">
    <citation type="submission" date="2018-04" db="EMBL/GenBank/DDBJ databases">
        <title>Whole genome sequencing of Hypsizygus marmoreus.</title>
        <authorList>
            <person name="Choi I.-G."/>
            <person name="Min B."/>
            <person name="Kim J.-G."/>
            <person name="Kim S."/>
            <person name="Oh Y.-L."/>
            <person name="Kong W.-S."/>
            <person name="Park H."/>
            <person name="Jeong J."/>
            <person name="Song E.-S."/>
        </authorList>
    </citation>
    <scope>NUCLEOTIDE SEQUENCE [LARGE SCALE GENOMIC DNA]</scope>
    <source>
        <strain evidence="1">51987-8</strain>
    </source>
</reference>
<proteinExistence type="predicted"/>
<evidence type="ECO:0000313" key="2">
    <source>
        <dbReference type="Proteomes" id="UP000076154"/>
    </source>
</evidence>
<dbReference type="Proteomes" id="UP000076154">
    <property type="component" value="Unassembled WGS sequence"/>
</dbReference>
<evidence type="ECO:0000313" key="1">
    <source>
        <dbReference type="EMBL" id="RDB18643.1"/>
    </source>
</evidence>
<name>A0A369JG13_HYPMA</name>
<dbReference type="EMBL" id="LUEZ02000090">
    <property type="protein sequence ID" value="RDB18643.1"/>
    <property type="molecule type" value="Genomic_DNA"/>
</dbReference>
<organism evidence="1 2">
    <name type="scientific">Hypsizygus marmoreus</name>
    <name type="common">White beech mushroom</name>
    <name type="synonym">Agaricus marmoreus</name>
    <dbReference type="NCBI Taxonomy" id="39966"/>
    <lineage>
        <taxon>Eukaryota</taxon>
        <taxon>Fungi</taxon>
        <taxon>Dikarya</taxon>
        <taxon>Basidiomycota</taxon>
        <taxon>Agaricomycotina</taxon>
        <taxon>Agaricomycetes</taxon>
        <taxon>Agaricomycetidae</taxon>
        <taxon>Agaricales</taxon>
        <taxon>Tricholomatineae</taxon>
        <taxon>Lyophyllaceae</taxon>
        <taxon>Hypsizygus</taxon>
    </lineage>
</organism>
<keyword evidence="2" id="KW-1185">Reference proteome</keyword>
<dbReference type="InParanoid" id="A0A369JG13"/>
<accession>A0A369JG13</accession>
<dbReference type="AlphaFoldDB" id="A0A369JG13"/>
<protein>
    <submittedName>
        <fullName evidence="1">Uncharacterized protein</fullName>
    </submittedName>
</protein>